<dbReference type="AlphaFoldDB" id="A0A0K0XUX0"/>
<dbReference type="EMBL" id="CP012154">
    <property type="protein sequence ID" value="AKS41416.1"/>
    <property type="molecule type" value="Genomic_DNA"/>
</dbReference>
<name>A0A0K0XUX0_9GAMM</name>
<evidence type="ECO:0000313" key="1">
    <source>
        <dbReference type="EMBL" id="AKS41416.1"/>
    </source>
</evidence>
<dbReference type="KEGG" id="wma:WM2015_1039"/>
<dbReference type="PANTHER" id="PTHR22911">
    <property type="entry name" value="ACYL-MALONYL CONDENSING ENZYME-RELATED"/>
    <property type="match status" value="1"/>
</dbReference>
<reference evidence="1 2" key="1">
    <citation type="submission" date="2015-07" db="EMBL/GenBank/DDBJ databases">
        <authorList>
            <person name="Noorani M."/>
        </authorList>
    </citation>
    <scope>NUCLEOTIDE SEQUENCE [LARGE SCALE GENOMIC DNA]</scope>
    <source>
        <strain evidence="1 2">KCTC 42284</strain>
    </source>
</reference>
<dbReference type="Proteomes" id="UP000066624">
    <property type="component" value="Chromosome"/>
</dbReference>
<organism evidence="1 2">
    <name type="scientific">Wenzhouxiangella marina</name>
    <dbReference type="NCBI Taxonomy" id="1579979"/>
    <lineage>
        <taxon>Bacteria</taxon>
        <taxon>Pseudomonadati</taxon>
        <taxon>Pseudomonadota</taxon>
        <taxon>Gammaproteobacteria</taxon>
        <taxon>Chromatiales</taxon>
        <taxon>Wenzhouxiangellaceae</taxon>
        <taxon>Wenzhouxiangella</taxon>
    </lineage>
</organism>
<accession>A0A0K0XUX0</accession>
<evidence type="ECO:0000313" key="2">
    <source>
        <dbReference type="Proteomes" id="UP000066624"/>
    </source>
</evidence>
<sequence length="298" mass="32810">MSLSTHPLRAGLLVLAGATLISFAAVFARLANVEPTTSAFYRMLFGALGFILLISVQGRLREGFRRGWGSSGLIAIFFTADLWFWHRSIDYIGPGLATLLANFQVFVLTAVGVVWLRERLGWRFATGLALAMSGLWLLFGRDWAQLPPDYRLGIGFGLLTATAYAAYLLSLRGFQIREGGFRPETRLLQVSLWCVLMLGLLNLIEGHDFSIPDRQTLLSLIALGILCQVIGWLLITRGMPFLPAGLVGLLLLLQPSQSILWDVLIFGLRLSPLQITGALLALTGIYFGFRAASRRKLG</sequence>
<dbReference type="STRING" id="1579979.WM2015_1039"/>
<dbReference type="Pfam" id="PF00892">
    <property type="entry name" value="EamA"/>
    <property type="match status" value="2"/>
</dbReference>
<dbReference type="GO" id="GO:0016020">
    <property type="term" value="C:membrane"/>
    <property type="evidence" value="ECO:0007669"/>
    <property type="project" value="InterPro"/>
</dbReference>
<proteinExistence type="predicted"/>
<dbReference type="InterPro" id="IPR037185">
    <property type="entry name" value="EmrE-like"/>
</dbReference>
<dbReference type="SUPFAM" id="SSF103481">
    <property type="entry name" value="Multidrug resistance efflux transporter EmrE"/>
    <property type="match status" value="2"/>
</dbReference>
<protein>
    <submittedName>
        <fullName evidence="1">Uncharacterized protein</fullName>
    </submittedName>
</protein>
<dbReference type="OrthoDB" id="5625838at2"/>
<gene>
    <name evidence="1" type="ORF">WM2015_1039</name>
</gene>
<dbReference type="InterPro" id="IPR000620">
    <property type="entry name" value="EamA_dom"/>
</dbReference>
<keyword evidence="2" id="KW-1185">Reference proteome</keyword>
<dbReference type="RefSeq" id="WP_049725055.1">
    <property type="nucleotide sequence ID" value="NZ_CP012154.1"/>
</dbReference>